<keyword evidence="1" id="KW-0812">Transmembrane</keyword>
<evidence type="ECO:0000256" key="1">
    <source>
        <dbReference type="SAM" id="Phobius"/>
    </source>
</evidence>
<protein>
    <submittedName>
        <fullName evidence="2">Uncharacterized protein</fullName>
    </submittedName>
</protein>
<sequence>MTDSQARAKFTSWLTFGAVWLLLHLAVGALRLMQLLSRWKLISARQSALFFTAAKYLERHADWLLAHAQVAQLSL</sequence>
<evidence type="ECO:0000313" key="3">
    <source>
        <dbReference type="Proteomes" id="UP000093737"/>
    </source>
</evidence>
<keyword evidence="1" id="KW-0472">Membrane</keyword>
<reference evidence="2 3" key="1">
    <citation type="submission" date="2016-05" db="EMBL/GenBank/DDBJ databases">
        <authorList>
            <person name="Ramsay J.P."/>
        </authorList>
    </citation>
    <scope>NUCLEOTIDE SEQUENCE [LARGE SCALE GENOMIC DNA]</scope>
    <source>
        <strain evidence="2 3">NZP2042</strain>
    </source>
</reference>
<accession>A0AA91F7V6</accession>
<feature type="transmembrane region" description="Helical" evidence="1">
    <location>
        <begin position="12"/>
        <end position="33"/>
    </location>
</feature>
<gene>
    <name evidence="2" type="ORF">A8145_04840</name>
</gene>
<comment type="caution">
    <text evidence="2">The sequence shown here is derived from an EMBL/GenBank/DDBJ whole genome shotgun (WGS) entry which is preliminary data.</text>
</comment>
<evidence type="ECO:0000313" key="2">
    <source>
        <dbReference type="EMBL" id="OBQ72158.1"/>
    </source>
</evidence>
<keyword evidence="1" id="KW-1133">Transmembrane helix</keyword>
<name>A0AA91F7V6_RHILI</name>
<dbReference type="Proteomes" id="UP000093737">
    <property type="component" value="Unassembled WGS sequence"/>
</dbReference>
<organism evidence="2 3">
    <name type="scientific">Rhizobium loti</name>
    <name type="common">Mesorhizobium loti</name>
    <dbReference type="NCBI Taxonomy" id="381"/>
    <lineage>
        <taxon>Bacteria</taxon>
        <taxon>Pseudomonadati</taxon>
        <taxon>Pseudomonadota</taxon>
        <taxon>Alphaproteobacteria</taxon>
        <taxon>Hyphomicrobiales</taxon>
        <taxon>Phyllobacteriaceae</taxon>
        <taxon>Mesorhizobium</taxon>
    </lineage>
</organism>
<dbReference type="AlphaFoldDB" id="A0AA91F7V6"/>
<proteinExistence type="predicted"/>
<dbReference type="EMBL" id="LYTK01000001">
    <property type="protein sequence ID" value="OBQ72158.1"/>
    <property type="molecule type" value="Genomic_DNA"/>
</dbReference>